<dbReference type="SUPFAM" id="SSF47616">
    <property type="entry name" value="GST C-terminal domain-like"/>
    <property type="match status" value="1"/>
</dbReference>
<keyword evidence="4" id="KW-1185">Reference proteome</keyword>
<dbReference type="RefSeq" id="WP_073257042.1">
    <property type="nucleotide sequence ID" value="NZ_FQZQ01000040.1"/>
</dbReference>
<feature type="domain" description="GST N-terminal" evidence="1">
    <location>
        <begin position="1"/>
        <end position="79"/>
    </location>
</feature>
<reference evidence="4" key="1">
    <citation type="submission" date="2016-11" db="EMBL/GenBank/DDBJ databases">
        <authorList>
            <person name="Varghese N."/>
            <person name="Submissions S."/>
        </authorList>
    </citation>
    <scope>NUCLEOTIDE SEQUENCE [LARGE SCALE GENOMIC DNA]</scope>
    <source>
        <strain evidence="4">DSM 100564</strain>
    </source>
</reference>
<dbReference type="PANTHER" id="PTHR44051">
    <property type="entry name" value="GLUTATHIONE S-TRANSFERASE-RELATED"/>
    <property type="match status" value="1"/>
</dbReference>
<dbReference type="InterPro" id="IPR010987">
    <property type="entry name" value="Glutathione-S-Trfase_C-like"/>
</dbReference>
<accession>A0A1M6THZ3</accession>
<dbReference type="Pfam" id="PF02798">
    <property type="entry name" value="GST_N"/>
    <property type="match status" value="1"/>
</dbReference>
<dbReference type="AlphaFoldDB" id="A0A1M6THZ3"/>
<evidence type="ECO:0000313" key="3">
    <source>
        <dbReference type="EMBL" id="SHK56398.1"/>
    </source>
</evidence>
<dbReference type="SUPFAM" id="SSF52833">
    <property type="entry name" value="Thioredoxin-like"/>
    <property type="match status" value="1"/>
</dbReference>
<dbReference type="CDD" id="cd03046">
    <property type="entry name" value="GST_N_GTT1_like"/>
    <property type="match status" value="1"/>
</dbReference>
<feature type="domain" description="GST C-terminal" evidence="2">
    <location>
        <begin position="85"/>
        <end position="211"/>
    </location>
</feature>
<keyword evidence="3" id="KW-0808">Transferase</keyword>
<dbReference type="InterPro" id="IPR036282">
    <property type="entry name" value="Glutathione-S-Trfase_C_sf"/>
</dbReference>
<dbReference type="Gene3D" id="3.40.30.10">
    <property type="entry name" value="Glutaredoxin"/>
    <property type="match status" value="1"/>
</dbReference>
<dbReference type="SFLD" id="SFLDG01150">
    <property type="entry name" value="Main.1:_Beta-like"/>
    <property type="match status" value="1"/>
</dbReference>
<dbReference type="PROSITE" id="PS50404">
    <property type="entry name" value="GST_NTER"/>
    <property type="match status" value="1"/>
</dbReference>
<dbReference type="STRING" id="1470563.SAMN05444000_1403"/>
<dbReference type="Gene3D" id="1.20.1050.10">
    <property type="match status" value="1"/>
</dbReference>
<name>A0A1M6THZ3_9RHOB</name>
<dbReference type="OrthoDB" id="5740960at2"/>
<gene>
    <name evidence="3" type="ORF">SAMN05444000_1403</name>
</gene>
<dbReference type="InterPro" id="IPR040079">
    <property type="entry name" value="Glutathione_S-Trfase"/>
</dbReference>
<dbReference type="SFLD" id="SFLDG00358">
    <property type="entry name" value="Main_(cytGST)"/>
    <property type="match status" value="1"/>
</dbReference>
<dbReference type="PANTHER" id="PTHR44051:SF8">
    <property type="entry name" value="GLUTATHIONE S-TRANSFERASE GSTA"/>
    <property type="match status" value="1"/>
</dbReference>
<evidence type="ECO:0000259" key="2">
    <source>
        <dbReference type="PROSITE" id="PS50405"/>
    </source>
</evidence>
<proteinExistence type="predicted"/>
<dbReference type="GO" id="GO:0016740">
    <property type="term" value="F:transferase activity"/>
    <property type="evidence" value="ECO:0007669"/>
    <property type="project" value="UniProtKB-KW"/>
</dbReference>
<dbReference type="Proteomes" id="UP000183982">
    <property type="component" value="Unassembled WGS sequence"/>
</dbReference>
<evidence type="ECO:0000313" key="4">
    <source>
        <dbReference type="Proteomes" id="UP000183982"/>
    </source>
</evidence>
<protein>
    <submittedName>
        <fullName evidence="3">Glutathione S-transferase</fullName>
    </submittedName>
</protein>
<dbReference type="PROSITE" id="PS50405">
    <property type="entry name" value="GST_CTER"/>
    <property type="match status" value="1"/>
</dbReference>
<dbReference type="InterPro" id="IPR004045">
    <property type="entry name" value="Glutathione_S-Trfase_N"/>
</dbReference>
<dbReference type="EMBL" id="FQZQ01000040">
    <property type="protein sequence ID" value="SHK56398.1"/>
    <property type="molecule type" value="Genomic_DNA"/>
</dbReference>
<evidence type="ECO:0000259" key="1">
    <source>
        <dbReference type="PROSITE" id="PS50404"/>
    </source>
</evidence>
<sequence length="217" mass="25273">MIKLHHVPQSRSMRVLWLLHEIDTEFEVVTRPFDKSLRSIEYLALHPVGRVPALELDGKAVWESGAMIEILCDRFSPTELGRGLEHPERIDWLIWLHFAESISQHSAALTQQHLVLYSDEMRSGIVMQLEAKRIEKCFSAIDQNLESRDHLLVSGFSAADIAVGQAVYIAKHFARIDRFQNLARWYDTLIKRDGFKKSLPEEQAKLYKQDFYEPWKE</sequence>
<dbReference type="SFLD" id="SFLDS00019">
    <property type="entry name" value="Glutathione_Transferase_(cytos"/>
    <property type="match status" value="1"/>
</dbReference>
<dbReference type="InterPro" id="IPR036249">
    <property type="entry name" value="Thioredoxin-like_sf"/>
</dbReference>
<organism evidence="3 4">
    <name type="scientific">Shimia gijangensis</name>
    <dbReference type="NCBI Taxonomy" id="1470563"/>
    <lineage>
        <taxon>Bacteria</taxon>
        <taxon>Pseudomonadati</taxon>
        <taxon>Pseudomonadota</taxon>
        <taxon>Alphaproteobacteria</taxon>
        <taxon>Rhodobacterales</taxon>
        <taxon>Roseobacteraceae</taxon>
    </lineage>
</organism>